<accession>A0ABN7TD10</accession>
<organism evidence="2 3">
    <name type="scientific">Oikopleura dioica</name>
    <name type="common">Tunicate</name>
    <dbReference type="NCBI Taxonomy" id="34765"/>
    <lineage>
        <taxon>Eukaryota</taxon>
        <taxon>Metazoa</taxon>
        <taxon>Chordata</taxon>
        <taxon>Tunicata</taxon>
        <taxon>Appendicularia</taxon>
        <taxon>Copelata</taxon>
        <taxon>Oikopleuridae</taxon>
        <taxon>Oikopleura</taxon>
    </lineage>
</organism>
<dbReference type="EMBL" id="OU015567">
    <property type="protein sequence ID" value="CAG5114070.1"/>
    <property type="molecule type" value="Genomic_DNA"/>
</dbReference>
<feature type="compositionally biased region" description="Basic and acidic residues" evidence="1">
    <location>
        <begin position="257"/>
        <end position="275"/>
    </location>
</feature>
<evidence type="ECO:0000313" key="3">
    <source>
        <dbReference type="Proteomes" id="UP001158576"/>
    </source>
</evidence>
<feature type="region of interest" description="Disordered" evidence="1">
    <location>
        <begin position="173"/>
        <end position="275"/>
    </location>
</feature>
<feature type="compositionally biased region" description="Basic and acidic residues" evidence="1">
    <location>
        <begin position="173"/>
        <end position="199"/>
    </location>
</feature>
<protein>
    <submittedName>
        <fullName evidence="2">Oidioi.mRNA.OKI2018_I69.chr2.g8148.t1.cds</fullName>
    </submittedName>
</protein>
<dbReference type="Proteomes" id="UP001158576">
    <property type="component" value="Chromosome 2"/>
</dbReference>
<feature type="compositionally biased region" description="Polar residues" evidence="1">
    <location>
        <begin position="234"/>
        <end position="250"/>
    </location>
</feature>
<feature type="compositionally biased region" description="Basic residues" evidence="1">
    <location>
        <begin position="200"/>
        <end position="217"/>
    </location>
</feature>
<name>A0ABN7TD10_OIKDI</name>
<proteinExistence type="predicted"/>
<gene>
    <name evidence="2" type="ORF">OKIOD_LOCUS16913</name>
</gene>
<reference evidence="2 3" key="1">
    <citation type="submission" date="2021-04" db="EMBL/GenBank/DDBJ databases">
        <authorList>
            <person name="Bliznina A."/>
        </authorList>
    </citation>
    <scope>NUCLEOTIDE SEQUENCE [LARGE SCALE GENOMIC DNA]</scope>
</reference>
<dbReference type="InterPro" id="IPR011993">
    <property type="entry name" value="PH-like_dom_sf"/>
</dbReference>
<evidence type="ECO:0000256" key="1">
    <source>
        <dbReference type="SAM" id="MobiDB-lite"/>
    </source>
</evidence>
<keyword evidence="3" id="KW-1185">Reference proteome</keyword>
<evidence type="ECO:0000313" key="2">
    <source>
        <dbReference type="EMBL" id="CAG5114070.1"/>
    </source>
</evidence>
<dbReference type="Gene3D" id="2.30.29.30">
    <property type="entry name" value="Pleckstrin-homology domain (PH domain)/Phosphotyrosine-binding domain (PTB)"/>
    <property type="match status" value="1"/>
</dbReference>
<sequence>MSRFVSVFKLAEICQHSDPTLLSIVDSADVSLYFLSKLDESRRWICTFQSASLFVYATSARCRYRFAILNRNINYIPSIDRVINNDIVWEDVSSKLKISAENIEHTGFFSYESERANQTDRGMAFAKKTDCQRIYSLILRLKYIVSPGPILSFPNRHENRTSREDHEMRAVRELCEKKEKSQSTTFRESRYSKDKETTKKKQLRPSSPVHRKPSPQRKQKENRGGNYPLHKLVSTGSKNRTNSKESFQSDSESETEPQAKIEQKSNFEKSEPKNDDSARIQFANLLQKLNKGVDKKRKMNETTKIPDLKDSGIEILVILQKGLIRQDSFFEVSKSPEMLFSSDRKSPVIDIESLPIPSIDENNNIGRQQCTSCRSKNNSPSDLLLRGPLEHDVIPEVDESSLTSSDDGSEIFNSIFSQSELKFTTDTSLREKIRKVFSTESEESSDESVKSDFLEDERLYKFSGSKSMTDLSLRSSEYYEADGSLSCDELIDKEVAVPSYDEFLGVLGDSLKTEAFYRKFRNEFLVNSLLTGRRLYL</sequence>